<accession>A0A4P7NJK0</accession>
<keyword evidence="5" id="KW-0119">Carbohydrate metabolism</keyword>
<dbReference type="EMBL" id="CP034208">
    <property type="protein sequence ID" value="QBZ62182.1"/>
    <property type="molecule type" value="Genomic_DNA"/>
</dbReference>
<dbReference type="PROSITE" id="PS51257">
    <property type="entry name" value="PROKAR_LIPOPROTEIN"/>
    <property type="match status" value="1"/>
</dbReference>
<evidence type="ECO:0000256" key="7">
    <source>
        <dbReference type="ARBA" id="ARBA00023316"/>
    </source>
</evidence>
<dbReference type="GO" id="GO:0052861">
    <property type="term" value="F:endo-1,3(4)-beta-glucanase activity"/>
    <property type="evidence" value="ECO:0007669"/>
    <property type="project" value="InterPro"/>
</dbReference>
<evidence type="ECO:0000256" key="1">
    <source>
        <dbReference type="ARBA" id="ARBA00000382"/>
    </source>
</evidence>
<evidence type="ECO:0000259" key="12">
    <source>
        <dbReference type="Pfam" id="PF17652"/>
    </source>
</evidence>
<evidence type="ECO:0000313" key="13">
    <source>
        <dbReference type="EMBL" id="QBZ62182.1"/>
    </source>
</evidence>
<dbReference type="Gene3D" id="1.20.5.420">
    <property type="entry name" value="Immunoglobulin FC, subunit C"/>
    <property type="match status" value="1"/>
</dbReference>
<dbReference type="Pfam" id="PF03639">
    <property type="entry name" value="Glyco_hydro_81"/>
    <property type="match status" value="1"/>
</dbReference>
<evidence type="ECO:0000256" key="9">
    <source>
        <dbReference type="SAM" id="MobiDB-lite"/>
    </source>
</evidence>
<comment type="similarity">
    <text evidence="2">Belongs to the glycosyl hydrolase 81 family.</text>
</comment>
<protein>
    <recommendedName>
        <fullName evidence="3">glucan endo-1,3-beta-D-glucosidase</fullName>
        <ecNumber evidence="3">3.2.1.39</ecNumber>
    </recommendedName>
</protein>
<sequence length="938" mass="102249">MRFNIILTMLVGVASCSSDGSENRHQHRHPHAAPAAHPAKRQVADSAPGARSTTPPQSVVASPTGSSPVTRPANEKPKATSVGVLITELEGGVAQIITARPGPPPDTKGTVITKLNTTGHATIAPLLTRPIPPVKERFEVDLQARSAAAIATRNPSPSRPAVARMAAPNIFAEPISTNPPHAKFLRRDDHPVGRSSITSLAPYPTNKFFSNMYLGGMRSPAFLHPYSIQWAKGEGVTGSWGFAISHTEPNQRVFGPPDPKTKASKYFINPIGIHSIVLSAQELGPQTQLAMTELCAFSAMAELRATPGSQPTLKMPFVQGSGFITGIYNGASPIVSSGVYFRQVLRANQNPQPGVVKYKMFLEDGKSWLLYARHTSGNPLILDVVDSKNFKAREPFWGTIQIAKEPGNGEAIYDQACGAYATSMELSGTTSGTSGSYTFTFKRAGLASSKLLMFALPHHADGFSEASRQAVTGLQLQTTTKGLASGILADSWTIRETLTPGVGFLPWDRRRGEISKLGNSARIAVLRIAQQELAQNMIDQANLDSMYFSGKALAKFASIIIVANDLLKNPEVAQTGLNQLKRAFAIFAENRQKFPLVYDTRWGGIVSSASYVTGQPGIDFGNTYYNDHHFHYGYFVYTAAVIAHIDKAWGNANKEFVNTLVRDFANPSAKDGFFTMYRNFDWYHGHSWAHGLYDTLDGNDQESSSEDAMSAYAVKMWGRAIGDANMEARGELQLAAQARAFKYYYLYTSDNKVQPAEFVGNKVAGILFENKIDHTTFFGANIEFIQGIHMIPLMPFSPLTRSDQFVREEWATYFDNGRINEVQGGWRGILMGNYAQINPAMAYSFFGSSKFDPGFLDGGASRTWYMAYSAALHPEYPRSPLVYHEWRLSFSALLLGRPGEAGFRTDHEVGGGAGAEQLMGWLVAAGPGVTYVTTGEAP</sequence>
<name>A0A4P7NJK0_PYROR</name>
<dbReference type="Proteomes" id="UP000294847">
    <property type="component" value="Chromosome 5"/>
</dbReference>
<dbReference type="InterPro" id="IPR040720">
    <property type="entry name" value="GH81_C"/>
</dbReference>
<evidence type="ECO:0000256" key="6">
    <source>
        <dbReference type="ARBA" id="ARBA00023295"/>
    </source>
</evidence>
<keyword evidence="10" id="KW-0732">Signal</keyword>
<keyword evidence="8" id="KW-0624">Polysaccharide degradation</keyword>
<evidence type="ECO:0000256" key="5">
    <source>
        <dbReference type="ARBA" id="ARBA00023277"/>
    </source>
</evidence>
<feature type="signal peptide" evidence="10">
    <location>
        <begin position="1"/>
        <end position="16"/>
    </location>
</feature>
<feature type="domain" description="Glycosyl hydrolase family 81 N-terminal" evidence="11">
    <location>
        <begin position="190"/>
        <end position="508"/>
    </location>
</feature>
<dbReference type="PANTHER" id="PTHR31983:SF0">
    <property type="entry name" value="GLUCAN ENDO-1,3-BETA-D-GLUCOSIDASE 2"/>
    <property type="match status" value="1"/>
</dbReference>
<keyword evidence="4" id="KW-0378">Hydrolase</keyword>
<dbReference type="GO" id="GO:0009986">
    <property type="term" value="C:cell surface"/>
    <property type="evidence" value="ECO:0007669"/>
    <property type="project" value="TreeGrafter"/>
</dbReference>
<keyword evidence="7" id="KW-0961">Cell wall biogenesis/degradation</keyword>
<dbReference type="AlphaFoldDB" id="A0A4P7NJK0"/>
<evidence type="ECO:0000256" key="2">
    <source>
        <dbReference type="ARBA" id="ARBA00010730"/>
    </source>
</evidence>
<dbReference type="GO" id="GO:0000272">
    <property type="term" value="P:polysaccharide catabolic process"/>
    <property type="evidence" value="ECO:0007669"/>
    <property type="project" value="UniProtKB-KW"/>
</dbReference>
<feature type="region of interest" description="Disordered" evidence="9">
    <location>
        <begin position="16"/>
        <end position="80"/>
    </location>
</feature>
<dbReference type="PANTHER" id="PTHR31983">
    <property type="entry name" value="ENDO-1,3(4)-BETA-GLUCANASE 1"/>
    <property type="match status" value="1"/>
</dbReference>
<evidence type="ECO:0000256" key="3">
    <source>
        <dbReference type="ARBA" id="ARBA00012780"/>
    </source>
</evidence>
<dbReference type="PROSITE" id="PS52008">
    <property type="entry name" value="GH81"/>
    <property type="match status" value="1"/>
</dbReference>
<proteinExistence type="inferred from homology"/>
<evidence type="ECO:0000256" key="10">
    <source>
        <dbReference type="SAM" id="SignalP"/>
    </source>
</evidence>
<gene>
    <name evidence="13" type="ORF">PoMZ_11058</name>
</gene>
<feature type="chain" id="PRO_5020372094" description="glucan endo-1,3-beta-D-glucosidase" evidence="10">
    <location>
        <begin position="17"/>
        <end position="938"/>
    </location>
</feature>
<dbReference type="InterPro" id="IPR005200">
    <property type="entry name" value="Endo-beta-glucanase"/>
</dbReference>
<reference evidence="13 14" key="1">
    <citation type="journal article" date="2019" name="Mol. Biol. Evol.">
        <title>Blast fungal genomes show frequent chromosomal changes, gene gains and losses, and effector gene turnover.</title>
        <authorList>
            <person name="Gomez Luciano L.B."/>
            <person name="Jason Tsai I."/>
            <person name="Chuma I."/>
            <person name="Tosa Y."/>
            <person name="Chen Y.H."/>
            <person name="Li J.Y."/>
            <person name="Li M.Y."/>
            <person name="Jade Lu M.Y."/>
            <person name="Nakayashiki H."/>
            <person name="Li W.H."/>
        </authorList>
    </citation>
    <scope>NUCLEOTIDE SEQUENCE [LARGE SCALE GENOMIC DNA]</scope>
    <source>
        <strain evidence="13">MZ5-1-6</strain>
    </source>
</reference>
<dbReference type="Gene3D" id="2.70.98.30">
    <property type="entry name" value="Golgi alpha-mannosidase II, domain 4"/>
    <property type="match status" value="1"/>
</dbReference>
<dbReference type="GO" id="GO:0071555">
    <property type="term" value="P:cell wall organization"/>
    <property type="evidence" value="ECO:0007669"/>
    <property type="project" value="UniProtKB-KW"/>
</dbReference>
<dbReference type="InterPro" id="IPR040451">
    <property type="entry name" value="GH81_N"/>
</dbReference>
<dbReference type="Gene3D" id="1.10.287.1170">
    <property type="entry name" value="glycoside hydrolase family 81 endo-[beta] glucanase"/>
    <property type="match status" value="1"/>
</dbReference>
<dbReference type="GO" id="GO:0042973">
    <property type="term" value="F:glucan endo-1,3-beta-D-glucosidase activity"/>
    <property type="evidence" value="ECO:0007669"/>
    <property type="project" value="UniProtKB-EC"/>
</dbReference>
<dbReference type="EC" id="3.2.1.39" evidence="3"/>
<feature type="domain" description="Glycosyl hydrolase family 81 C-terminal" evidence="12">
    <location>
        <begin position="521"/>
        <end position="866"/>
    </location>
</feature>
<feature type="compositionally biased region" description="Polar residues" evidence="9">
    <location>
        <begin position="51"/>
        <end position="69"/>
    </location>
</feature>
<organism evidence="13 14">
    <name type="scientific">Pyricularia oryzae</name>
    <name type="common">Rice blast fungus</name>
    <name type="synonym">Magnaporthe oryzae</name>
    <dbReference type="NCBI Taxonomy" id="318829"/>
    <lineage>
        <taxon>Eukaryota</taxon>
        <taxon>Fungi</taxon>
        <taxon>Dikarya</taxon>
        <taxon>Ascomycota</taxon>
        <taxon>Pezizomycotina</taxon>
        <taxon>Sordariomycetes</taxon>
        <taxon>Sordariomycetidae</taxon>
        <taxon>Magnaporthales</taxon>
        <taxon>Pyriculariaceae</taxon>
        <taxon>Pyricularia</taxon>
    </lineage>
</organism>
<dbReference type="Pfam" id="PF17652">
    <property type="entry name" value="Glyco_hydro81C"/>
    <property type="match status" value="1"/>
</dbReference>
<evidence type="ECO:0000259" key="11">
    <source>
        <dbReference type="Pfam" id="PF03639"/>
    </source>
</evidence>
<evidence type="ECO:0000256" key="8">
    <source>
        <dbReference type="ARBA" id="ARBA00023326"/>
    </source>
</evidence>
<comment type="catalytic activity">
    <reaction evidence="1">
        <text>Hydrolysis of (1-&gt;3)-beta-D-glucosidic linkages in (1-&gt;3)-beta-D-glucans.</text>
        <dbReference type="EC" id="3.2.1.39"/>
    </reaction>
</comment>
<evidence type="ECO:0000256" key="4">
    <source>
        <dbReference type="ARBA" id="ARBA00022801"/>
    </source>
</evidence>
<evidence type="ECO:0000313" key="14">
    <source>
        <dbReference type="Proteomes" id="UP000294847"/>
    </source>
</evidence>
<keyword evidence="6" id="KW-0326">Glycosidase</keyword>